<gene>
    <name evidence="1" type="ORF">C447_04467</name>
</gene>
<comment type="caution">
    <text evidence="1">The sequence shown here is derived from an EMBL/GenBank/DDBJ whole genome shotgun (WGS) entry which is preliminary data.</text>
</comment>
<dbReference type="AlphaFoldDB" id="M0M565"/>
<evidence type="ECO:0000313" key="2">
    <source>
        <dbReference type="Proteomes" id="UP000011566"/>
    </source>
</evidence>
<dbReference type="OrthoDB" id="300179at2157"/>
<accession>M0M565</accession>
<sequence length="142" mass="15290">MNPERRAFLAGDEPDEVLVFFAESAVSDLGTLSQHGEQVPRGVVLVLEAERGRSAFEGATGVDPMALASSAMQAEGTLDLDSFEGECPEGDGGEHAPRFVFAFAEEQNEEVGEIYAEGDVIHAYAVCECGTAYSDRWVVDER</sequence>
<name>M0M565_9EURY</name>
<dbReference type="InterPro" id="IPR043830">
    <property type="entry name" value="DUF5807"/>
</dbReference>
<proteinExistence type="predicted"/>
<dbReference type="eggNOG" id="arCOG04699">
    <property type="taxonomic scope" value="Archaea"/>
</dbReference>
<dbReference type="EMBL" id="AOMB01000011">
    <property type="protein sequence ID" value="EMA40523.1"/>
    <property type="molecule type" value="Genomic_DNA"/>
</dbReference>
<protein>
    <submittedName>
        <fullName evidence="1">Uncharacterized protein</fullName>
    </submittedName>
</protein>
<keyword evidence="2" id="KW-1185">Reference proteome</keyword>
<dbReference type="Pfam" id="PF19123">
    <property type="entry name" value="DUF5807"/>
    <property type="match status" value="1"/>
</dbReference>
<dbReference type="PATRIC" id="fig|1132509.6.peg.1035"/>
<reference evidence="1 2" key="1">
    <citation type="journal article" date="2014" name="PLoS Genet.">
        <title>Phylogenetically driven sequencing of extremely halophilic archaea reveals strategies for static and dynamic osmo-response.</title>
        <authorList>
            <person name="Becker E.A."/>
            <person name="Seitzer P.M."/>
            <person name="Tritt A."/>
            <person name="Larsen D."/>
            <person name="Krusor M."/>
            <person name="Yao A.I."/>
            <person name="Wu D."/>
            <person name="Madern D."/>
            <person name="Eisen J.A."/>
            <person name="Darling A.E."/>
            <person name="Facciotti M.T."/>
        </authorList>
    </citation>
    <scope>NUCLEOTIDE SEQUENCE [LARGE SCALE GENOMIC DNA]</scope>
    <source>
        <strain evidence="1 2">100A6</strain>
    </source>
</reference>
<evidence type="ECO:0000313" key="1">
    <source>
        <dbReference type="EMBL" id="EMA40523.1"/>
    </source>
</evidence>
<organism evidence="1 2">
    <name type="scientific">Halococcus hamelinensis 100A6</name>
    <dbReference type="NCBI Taxonomy" id="1132509"/>
    <lineage>
        <taxon>Archaea</taxon>
        <taxon>Methanobacteriati</taxon>
        <taxon>Methanobacteriota</taxon>
        <taxon>Stenosarchaea group</taxon>
        <taxon>Halobacteria</taxon>
        <taxon>Halobacteriales</taxon>
        <taxon>Halococcaceae</taxon>
        <taxon>Halococcus</taxon>
    </lineage>
</organism>
<dbReference type="Proteomes" id="UP000011566">
    <property type="component" value="Unassembled WGS sequence"/>
</dbReference>
<dbReference type="RefSeq" id="WP_007691317.1">
    <property type="nucleotide sequence ID" value="NZ_AJRK01000365.1"/>
</dbReference>